<evidence type="ECO:0000256" key="2">
    <source>
        <dbReference type="SAM" id="Phobius"/>
    </source>
</evidence>
<evidence type="ECO:0000313" key="4">
    <source>
        <dbReference type="Proteomes" id="UP001482620"/>
    </source>
</evidence>
<sequence length="336" mass="36606">MAPSPDEDRGRWGLEWGPGRDRSGLGGAGTSLGWCRGSMPVSTPGGKGTTSWVWWLVVPKGYRHLDTPLVCTSSFPVAACRGLDPRALLACAWGMLCPGVSGLWVHGWICSSVEGCRRGMWARRFCTVAAGWFPWDCPLHFSGVIESIMGTLTAHLTQSSSVSHHSSDEEEAGAQREELSFAILENEEEAEPFCDIRGLVLRYLCGNRRGCVLLGFCGSVTFTAAFLLAFVVFSGRYHCSQVGGLGEQSEQEGGGANKPSDGGSGLYLGELREMMRKLLQYEDIYNTVSRISRANHPPGSSEGTALASEVLGRFRKLPMDHTWTESLYATLQFPDR</sequence>
<keyword evidence="2" id="KW-0812">Transmembrane</keyword>
<feature type="region of interest" description="Disordered" evidence="1">
    <location>
        <begin position="244"/>
        <end position="263"/>
    </location>
</feature>
<keyword evidence="2" id="KW-1133">Transmembrane helix</keyword>
<evidence type="ECO:0000256" key="1">
    <source>
        <dbReference type="SAM" id="MobiDB-lite"/>
    </source>
</evidence>
<accession>A0ABV0TJM8</accession>
<feature type="compositionally biased region" description="Gly residues" evidence="1">
    <location>
        <begin position="252"/>
        <end position="263"/>
    </location>
</feature>
<organism evidence="3 4">
    <name type="scientific">Ilyodon furcidens</name>
    <name type="common">goldbreast splitfin</name>
    <dbReference type="NCBI Taxonomy" id="33524"/>
    <lineage>
        <taxon>Eukaryota</taxon>
        <taxon>Metazoa</taxon>
        <taxon>Chordata</taxon>
        <taxon>Craniata</taxon>
        <taxon>Vertebrata</taxon>
        <taxon>Euteleostomi</taxon>
        <taxon>Actinopterygii</taxon>
        <taxon>Neopterygii</taxon>
        <taxon>Teleostei</taxon>
        <taxon>Neoteleostei</taxon>
        <taxon>Acanthomorphata</taxon>
        <taxon>Ovalentaria</taxon>
        <taxon>Atherinomorphae</taxon>
        <taxon>Cyprinodontiformes</taxon>
        <taxon>Goodeidae</taxon>
        <taxon>Ilyodon</taxon>
    </lineage>
</organism>
<comment type="caution">
    <text evidence="3">The sequence shown here is derived from an EMBL/GenBank/DDBJ whole genome shotgun (WGS) entry which is preliminary data.</text>
</comment>
<gene>
    <name evidence="3" type="ORF">ILYODFUR_018404</name>
</gene>
<keyword evidence="2" id="KW-0472">Membrane</keyword>
<protein>
    <submittedName>
        <fullName evidence="3">Uncharacterized protein</fullName>
    </submittedName>
</protein>
<reference evidence="3 4" key="1">
    <citation type="submission" date="2021-06" db="EMBL/GenBank/DDBJ databases">
        <authorList>
            <person name="Palmer J.M."/>
        </authorList>
    </citation>
    <scope>NUCLEOTIDE SEQUENCE [LARGE SCALE GENOMIC DNA]</scope>
    <source>
        <strain evidence="4">if_2019</strain>
        <tissue evidence="3">Muscle</tissue>
    </source>
</reference>
<dbReference type="Proteomes" id="UP001482620">
    <property type="component" value="Unassembled WGS sequence"/>
</dbReference>
<feature type="compositionally biased region" description="Basic and acidic residues" evidence="1">
    <location>
        <begin position="1"/>
        <end position="23"/>
    </location>
</feature>
<feature type="transmembrane region" description="Helical" evidence="2">
    <location>
        <begin position="211"/>
        <end position="233"/>
    </location>
</feature>
<name>A0ABV0TJM8_9TELE</name>
<evidence type="ECO:0000313" key="3">
    <source>
        <dbReference type="EMBL" id="MEQ2233100.1"/>
    </source>
</evidence>
<feature type="region of interest" description="Disordered" evidence="1">
    <location>
        <begin position="1"/>
        <end position="25"/>
    </location>
</feature>
<proteinExistence type="predicted"/>
<dbReference type="EMBL" id="JAHRIQ010036541">
    <property type="protein sequence ID" value="MEQ2233100.1"/>
    <property type="molecule type" value="Genomic_DNA"/>
</dbReference>
<keyword evidence="4" id="KW-1185">Reference proteome</keyword>